<dbReference type="RefSeq" id="WP_257313011.1">
    <property type="nucleotide sequence ID" value="NZ_JANFDG010000003.1"/>
</dbReference>
<proteinExistence type="inferred from homology"/>
<reference evidence="7" key="1">
    <citation type="journal article" date="2019" name="Int. J. Syst. Evol. Microbiol.">
        <title>The Global Catalogue of Microorganisms (GCM) 10K type strain sequencing project: providing services to taxonomists for standard genome sequencing and annotation.</title>
        <authorList>
            <consortium name="The Broad Institute Genomics Platform"/>
            <consortium name="The Broad Institute Genome Sequencing Center for Infectious Disease"/>
            <person name="Wu L."/>
            <person name="Ma J."/>
        </authorList>
    </citation>
    <scope>NUCLEOTIDE SEQUENCE [LARGE SCALE GENOMIC DNA]</scope>
    <source>
        <strain evidence="7">KCTC 52677</strain>
    </source>
</reference>
<dbReference type="InterPro" id="IPR025997">
    <property type="entry name" value="SBP_2_dom"/>
</dbReference>
<evidence type="ECO:0000256" key="3">
    <source>
        <dbReference type="ARBA" id="ARBA00022729"/>
    </source>
</evidence>
<dbReference type="PANTHER" id="PTHR46847:SF1">
    <property type="entry name" value="D-ALLOSE-BINDING PERIPLASMIC PROTEIN-RELATED"/>
    <property type="match status" value="1"/>
</dbReference>
<feature type="domain" description="Periplasmic binding protein" evidence="5">
    <location>
        <begin position="31"/>
        <end position="294"/>
    </location>
</feature>
<evidence type="ECO:0000259" key="5">
    <source>
        <dbReference type="Pfam" id="PF13407"/>
    </source>
</evidence>
<keyword evidence="3 4" id="KW-0732">Signal</keyword>
<comment type="caution">
    <text evidence="6">The sequence shown here is derived from an EMBL/GenBank/DDBJ whole genome shotgun (WGS) entry which is preliminary data.</text>
</comment>
<evidence type="ECO:0000256" key="1">
    <source>
        <dbReference type="ARBA" id="ARBA00004196"/>
    </source>
</evidence>
<dbReference type="CDD" id="cd06324">
    <property type="entry name" value="PBP1_ABC_sugar_binding-like"/>
    <property type="match status" value="1"/>
</dbReference>
<dbReference type="Gene3D" id="3.40.50.2300">
    <property type="match status" value="2"/>
</dbReference>
<feature type="chain" id="PRO_5046476939" evidence="4">
    <location>
        <begin position="26"/>
        <end position="354"/>
    </location>
</feature>
<dbReference type="Proteomes" id="UP001595377">
    <property type="component" value="Unassembled WGS sequence"/>
</dbReference>
<accession>A0ABV7DHZ3</accession>
<gene>
    <name evidence="6" type="ORF">ACFOHH_13255</name>
</gene>
<protein>
    <submittedName>
        <fullName evidence="6">ABC transporter substrate-binding protein</fullName>
    </submittedName>
</protein>
<evidence type="ECO:0000256" key="2">
    <source>
        <dbReference type="ARBA" id="ARBA00007639"/>
    </source>
</evidence>
<keyword evidence="7" id="KW-1185">Reference proteome</keyword>
<evidence type="ECO:0000313" key="7">
    <source>
        <dbReference type="Proteomes" id="UP001595377"/>
    </source>
</evidence>
<sequence>MRTFLKSMAAGLMLAAAAVVAPAQAADEPTVGVVVPTLDAQFWNSYVDFMKKGAGELGVELVVLNADNKPDQMIKSLEDLVAQGVDGIIFTPYWATAVPGLTLANQSNIPVILTDTYADFAPQTEQFPNYLAFIGPSDRDAGKQMAEALFAALEPAADGKKYIAVVNGTAGTSVAIDRRAGLQDALDAHPEVVVVGEVDGNFVRDTSQTVFESLWQGNPNVQGVWAANGGTATGVMAAITGAGKVPGKDIIVVGMDLNPENIDAVEAGSLLFDIGGHWLQGGFALVTMYDHLNGHKVPAEKANIKLELLPLTQDRVAQFKADFPGGVPVYDFKAHSQTYNKDAESAVFEMKYSK</sequence>
<evidence type="ECO:0000256" key="4">
    <source>
        <dbReference type="SAM" id="SignalP"/>
    </source>
</evidence>
<organism evidence="6 7">
    <name type="scientific">Shinella pollutisoli</name>
    <dbReference type="NCBI Taxonomy" id="2250594"/>
    <lineage>
        <taxon>Bacteria</taxon>
        <taxon>Pseudomonadati</taxon>
        <taxon>Pseudomonadota</taxon>
        <taxon>Alphaproteobacteria</taxon>
        <taxon>Hyphomicrobiales</taxon>
        <taxon>Rhizobiaceae</taxon>
        <taxon>Shinella</taxon>
    </lineage>
</organism>
<evidence type="ECO:0000313" key="6">
    <source>
        <dbReference type="EMBL" id="MFC3074074.1"/>
    </source>
</evidence>
<name>A0ABV7DHZ3_9HYPH</name>
<comment type="subcellular location">
    <subcellularLocation>
        <location evidence="1">Cell envelope</location>
    </subcellularLocation>
</comment>
<dbReference type="EMBL" id="JBHRSP010000019">
    <property type="protein sequence ID" value="MFC3074074.1"/>
    <property type="molecule type" value="Genomic_DNA"/>
</dbReference>
<dbReference type="Pfam" id="PF13407">
    <property type="entry name" value="Peripla_BP_4"/>
    <property type="match status" value="1"/>
</dbReference>
<dbReference type="SUPFAM" id="SSF53822">
    <property type="entry name" value="Periplasmic binding protein-like I"/>
    <property type="match status" value="1"/>
</dbReference>
<dbReference type="PANTHER" id="PTHR46847">
    <property type="entry name" value="D-ALLOSE-BINDING PERIPLASMIC PROTEIN-RELATED"/>
    <property type="match status" value="1"/>
</dbReference>
<dbReference type="InterPro" id="IPR028082">
    <property type="entry name" value="Peripla_BP_I"/>
</dbReference>
<feature type="signal peptide" evidence="4">
    <location>
        <begin position="1"/>
        <end position="25"/>
    </location>
</feature>
<comment type="similarity">
    <text evidence="2">Belongs to the bacterial solute-binding protein 2 family.</text>
</comment>